<sequence length="91" mass="10109">MSGINNGGPAFPVECDYVNGKLQGRQTDYTAGWHEGMTLRDYFAAKALPGIYERTCKMLEENRERVTNVYDIAAIAAYEQADAMIRARGDA</sequence>
<proteinExistence type="predicted"/>
<dbReference type="AlphaFoldDB" id="A0ABD4EAK0"/>
<comment type="caution">
    <text evidence="1">The sequence shown here is derived from an EMBL/GenBank/DDBJ whole genome shotgun (WGS) entry which is preliminary data.</text>
</comment>
<evidence type="ECO:0000313" key="2">
    <source>
        <dbReference type="Proteomes" id="UP000057910"/>
    </source>
</evidence>
<organism evidence="1 2">
    <name type="scientific">Burkholderia ubonensis</name>
    <dbReference type="NCBI Taxonomy" id="101571"/>
    <lineage>
        <taxon>Bacteria</taxon>
        <taxon>Pseudomonadati</taxon>
        <taxon>Pseudomonadota</taxon>
        <taxon>Betaproteobacteria</taxon>
        <taxon>Burkholderiales</taxon>
        <taxon>Burkholderiaceae</taxon>
        <taxon>Burkholderia</taxon>
        <taxon>Burkholderia cepacia complex</taxon>
    </lineage>
</organism>
<name>A0ABD4EAK0_9BURK</name>
<evidence type="ECO:0000313" key="1">
    <source>
        <dbReference type="EMBL" id="KVN92565.1"/>
    </source>
</evidence>
<reference evidence="1 2" key="1">
    <citation type="submission" date="2015-11" db="EMBL/GenBank/DDBJ databases">
        <title>Expanding the genomic diversity of Burkholderia species for the development of highly accurate diagnostics.</title>
        <authorList>
            <person name="Sahl J."/>
            <person name="Keim P."/>
            <person name="Wagner D."/>
        </authorList>
    </citation>
    <scope>NUCLEOTIDE SEQUENCE [LARGE SCALE GENOMIC DNA]</scope>
    <source>
        <strain evidence="1 2">MSMB1585WGS</strain>
    </source>
</reference>
<dbReference type="RefSeq" id="WP_060037919.1">
    <property type="nucleotide sequence ID" value="NZ_LPAD01000007.1"/>
</dbReference>
<dbReference type="Proteomes" id="UP000057910">
    <property type="component" value="Unassembled WGS sequence"/>
</dbReference>
<dbReference type="EMBL" id="LPAD01000007">
    <property type="protein sequence ID" value="KVN92565.1"/>
    <property type="molecule type" value="Genomic_DNA"/>
</dbReference>
<gene>
    <name evidence="1" type="ORF">WJ68_33630</name>
</gene>
<accession>A0ABD4EAK0</accession>
<protein>
    <submittedName>
        <fullName evidence="1">Uncharacterized protein</fullName>
    </submittedName>
</protein>